<accession>A0AAN7MSS3</accession>
<sequence length="106" mass="12542">MAPKLSHLLSLLVLCLSLLLFLFYAWTRYNNLQSQILSHANRRQLAQKYDFTPFINNRHHHQHHRHRHHHHHHHHRDPLGPAGSQIDPIYGAEKRLVPTGPNPLHH</sequence>
<dbReference type="PANTHER" id="PTHR34359:SF28">
    <property type="entry name" value="CLAVATA3_ESR (CLE)-RELATED PROTEIN 12"/>
    <property type="match status" value="1"/>
</dbReference>
<gene>
    <name evidence="6" type="ORF">SAY86_020818</name>
</gene>
<evidence type="ECO:0000256" key="3">
    <source>
        <dbReference type="ARBA" id="ARBA00022782"/>
    </source>
</evidence>
<reference evidence="6 7" key="1">
    <citation type="journal article" date="2023" name="Hortic Res">
        <title>Pangenome of water caltrop reveals structural variations and asymmetric subgenome divergence after allopolyploidization.</title>
        <authorList>
            <person name="Zhang X."/>
            <person name="Chen Y."/>
            <person name="Wang L."/>
            <person name="Yuan Y."/>
            <person name="Fang M."/>
            <person name="Shi L."/>
            <person name="Lu R."/>
            <person name="Comes H.P."/>
            <person name="Ma Y."/>
            <person name="Chen Y."/>
            <person name="Huang G."/>
            <person name="Zhou Y."/>
            <person name="Zheng Z."/>
            <person name="Qiu Y."/>
        </authorList>
    </citation>
    <scope>NUCLEOTIDE SEQUENCE [LARGE SCALE GENOMIC DNA]</scope>
    <source>
        <strain evidence="6">F231</strain>
    </source>
</reference>
<dbReference type="InterPro" id="IPR039618">
    <property type="entry name" value="CLE9-13"/>
</dbReference>
<feature type="region of interest" description="Disordered" evidence="5">
    <location>
        <begin position="63"/>
        <end position="85"/>
    </location>
</feature>
<dbReference type="PANTHER" id="PTHR34359">
    <property type="entry name" value="CLAVATA3/ESR (CLE)-RELATED PROTEIN 10"/>
    <property type="match status" value="1"/>
</dbReference>
<evidence type="ECO:0000256" key="1">
    <source>
        <dbReference type="ARBA" id="ARBA00005416"/>
    </source>
</evidence>
<feature type="compositionally biased region" description="Basic residues" evidence="5">
    <location>
        <begin position="63"/>
        <end position="76"/>
    </location>
</feature>
<dbReference type="AlphaFoldDB" id="A0AAN7MSS3"/>
<keyword evidence="2" id="KW-0217">Developmental protein</keyword>
<proteinExistence type="inferred from homology"/>
<evidence type="ECO:0000256" key="2">
    <source>
        <dbReference type="ARBA" id="ARBA00022473"/>
    </source>
</evidence>
<keyword evidence="4" id="KW-0379">Hydroxylation</keyword>
<dbReference type="EMBL" id="JAXQNO010000003">
    <property type="protein sequence ID" value="KAK4800331.1"/>
    <property type="molecule type" value="Genomic_DNA"/>
</dbReference>
<dbReference type="Proteomes" id="UP001346149">
    <property type="component" value="Unassembled WGS sequence"/>
</dbReference>
<evidence type="ECO:0000256" key="5">
    <source>
        <dbReference type="SAM" id="MobiDB-lite"/>
    </source>
</evidence>
<dbReference type="GO" id="GO:0030154">
    <property type="term" value="P:cell differentiation"/>
    <property type="evidence" value="ECO:0007669"/>
    <property type="project" value="UniProtKB-KW"/>
</dbReference>
<organism evidence="6 7">
    <name type="scientific">Trapa natans</name>
    <name type="common">Water chestnut</name>
    <dbReference type="NCBI Taxonomy" id="22666"/>
    <lineage>
        <taxon>Eukaryota</taxon>
        <taxon>Viridiplantae</taxon>
        <taxon>Streptophyta</taxon>
        <taxon>Embryophyta</taxon>
        <taxon>Tracheophyta</taxon>
        <taxon>Spermatophyta</taxon>
        <taxon>Magnoliopsida</taxon>
        <taxon>eudicotyledons</taxon>
        <taxon>Gunneridae</taxon>
        <taxon>Pentapetalae</taxon>
        <taxon>rosids</taxon>
        <taxon>malvids</taxon>
        <taxon>Myrtales</taxon>
        <taxon>Lythraceae</taxon>
        <taxon>Trapa</taxon>
    </lineage>
</organism>
<comment type="similarity">
    <text evidence="1">Belongs to the CLV3/ESR signal peptide family.</text>
</comment>
<evidence type="ECO:0000313" key="7">
    <source>
        <dbReference type="Proteomes" id="UP001346149"/>
    </source>
</evidence>
<name>A0AAN7MSS3_TRANT</name>
<keyword evidence="3" id="KW-0221">Differentiation</keyword>
<evidence type="ECO:0000313" key="6">
    <source>
        <dbReference type="EMBL" id="KAK4800331.1"/>
    </source>
</evidence>
<evidence type="ECO:0000256" key="4">
    <source>
        <dbReference type="ARBA" id="ARBA00023278"/>
    </source>
</evidence>
<comment type="caution">
    <text evidence="6">The sequence shown here is derived from an EMBL/GenBank/DDBJ whole genome shotgun (WGS) entry which is preliminary data.</text>
</comment>
<keyword evidence="7" id="KW-1185">Reference proteome</keyword>
<protein>
    <submittedName>
        <fullName evidence="6">Uncharacterized protein</fullName>
    </submittedName>
</protein>